<evidence type="ECO:0000259" key="8">
    <source>
        <dbReference type="PROSITE" id="PS50850"/>
    </source>
</evidence>
<feature type="transmembrane region" description="Helical" evidence="7">
    <location>
        <begin position="105"/>
        <end position="123"/>
    </location>
</feature>
<feature type="transmembrane region" description="Helical" evidence="7">
    <location>
        <begin position="220"/>
        <end position="236"/>
    </location>
</feature>
<feature type="transmembrane region" description="Helical" evidence="7">
    <location>
        <begin position="311"/>
        <end position="333"/>
    </location>
</feature>
<feature type="transmembrane region" description="Helical" evidence="7">
    <location>
        <begin position="375"/>
        <end position="394"/>
    </location>
</feature>
<dbReference type="Gene3D" id="1.20.1250.20">
    <property type="entry name" value="MFS general substrate transporter like domains"/>
    <property type="match status" value="1"/>
</dbReference>
<evidence type="ECO:0000256" key="6">
    <source>
        <dbReference type="ARBA" id="ARBA00023136"/>
    </source>
</evidence>
<keyword evidence="5 7" id="KW-1133">Transmembrane helix</keyword>
<feature type="transmembrane region" description="Helical" evidence="7">
    <location>
        <begin position="16"/>
        <end position="42"/>
    </location>
</feature>
<evidence type="ECO:0000313" key="9">
    <source>
        <dbReference type="EMBL" id="UYP47169.1"/>
    </source>
</evidence>
<gene>
    <name evidence="9" type="ORF">NEF87_003454</name>
</gene>
<proteinExistence type="predicted"/>
<feature type="transmembrane region" description="Helical" evidence="7">
    <location>
        <begin position="143"/>
        <end position="163"/>
    </location>
</feature>
<dbReference type="InterPro" id="IPR036259">
    <property type="entry name" value="MFS_trans_sf"/>
</dbReference>
<feature type="transmembrane region" description="Helical" evidence="7">
    <location>
        <begin position="169"/>
        <end position="189"/>
    </location>
</feature>
<dbReference type="CDD" id="cd17329">
    <property type="entry name" value="MFS_MdtH_MDR_like"/>
    <property type="match status" value="1"/>
</dbReference>
<dbReference type="EMBL" id="CP104013">
    <property type="protein sequence ID" value="UYP47169.1"/>
    <property type="molecule type" value="Genomic_DNA"/>
</dbReference>
<name>A0ABY6HUG8_9ARCH</name>
<comment type="subcellular location">
    <subcellularLocation>
        <location evidence="1">Cell membrane</location>
        <topology evidence="1">Multi-pass membrane protein</topology>
    </subcellularLocation>
</comment>
<dbReference type="PRINTS" id="PR01036">
    <property type="entry name" value="TCRTETB"/>
</dbReference>
<keyword evidence="4 7" id="KW-0812">Transmembrane</keyword>
<dbReference type="PANTHER" id="PTHR23517">
    <property type="entry name" value="RESISTANCE PROTEIN MDTM, PUTATIVE-RELATED-RELATED"/>
    <property type="match status" value="1"/>
</dbReference>
<reference evidence="9" key="1">
    <citation type="submission" date="2022-09" db="EMBL/GenBank/DDBJ databases">
        <title>Actin cytoskeleton and complex cell architecture in an #Asgard archaeon.</title>
        <authorList>
            <person name="Ponce Toledo R.I."/>
            <person name="Schleper C."/>
            <person name="Rodrigues Oliveira T."/>
            <person name="Wollweber F."/>
            <person name="Xu J."/>
            <person name="Rittmann S."/>
            <person name="Klingl A."/>
            <person name="Pilhofer M."/>
        </authorList>
    </citation>
    <scope>NUCLEOTIDE SEQUENCE</scope>
    <source>
        <strain evidence="9">B-35</strain>
    </source>
</reference>
<dbReference type="PANTHER" id="PTHR23517:SF2">
    <property type="entry name" value="MULTIDRUG RESISTANCE PROTEIN MDTH"/>
    <property type="match status" value="1"/>
</dbReference>
<evidence type="ECO:0000256" key="7">
    <source>
        <dbReference type="SAM" id="Phobius"/>
    </source>
</evidence>
<dbReference type="InterPro" id="IPR020846">
    <property type="entry name" value="MFS_dom"/>
</dbReference>
<evidence type="ECO:0000256" key="4">
    <source>
        <dbReference type="ARBA" id="ARBA00022692"/>
    </source>
</evidence>
<feature type="transmembrane region" description="Helical" evidence="7">
    <location>
        <begin position="82"/>
        <end position="99"/>
    </location>
</feature>
<feature type="transmembrane region" description="Helical" evidence="7">
    <location>
        <begin position="345"/>
        <end position="363"/>
    </location>
</feature>
<organism evidence="9 10">
    <name type="scientific">Candidatus Lokiarchaeum ossiferum</name>
    <dbReference type="NCBI Taxonomy" id="2951803"/>
    <lineage>
        <taxon>Archaea</taxon>
        <taxon>Promethearchaeati</taxon>
        <taxon>Promethearchaeota</taxon>
        <taxon>Promethearchaeia</taxon>
        <taxon>Promethearchaeales</taxon>
        <taxon>Promethearchaeaceae</taxon>
        <taxon>Candidatus Lokiarchaeum</taxon>
    </lineage>
</organism>
<feature type="transmembrane region" description="Helical" evidence="7">
    <location>
        <begin position="256"/>
        <end position="275"/>
    </location>
</feature>
<accession>A0ABY6HUG8</accession>
<evidence type="ECO:0000256" key="2">
    <source>
        <dbReference type="ARBA" id="ARBA00022448"/>
    </source>
</evidence>
<dbReference type="Proteomes" id="UP001208689">
    <property type="component" value="Chromosome"/>
</dbReference>
<evidence type="ECO:0000313" key="10">
    <source>
        <dbReference type="Proteomes" id="UP001208689"/>
    </source>
</evidence>
<feature type="transmembrane region" description="Helical" evidence="7">
    <location>
        <begin position="48"/>
        <end position="70"/>
    </location>
</feature>
<keyword evidence="10" id="KW-1185">Reference proteome</keyword>
<protein>
    <submittedName>
        <fullName evidence="9">Multidrug resistance protein MdtH</fullName>
    </submittedName>
</protein>
<keyword evidence="2" id="KW-0813">Transport</keyword>
<sequence>MFSKLKKISQEFPNTFWVLTLSTFIDRMGGFMLFPFFSIYLMEHFSASFTQVGLLFMMMSIGNILGSVIGGAVTDKIGRKKIIIFGLVASGLGSILMGLVNQLEIFYILASLLGILGSIGHPARQAMVPDLLLPEQHSQAYAILRVAVNISATVGPILGGFIALHSYMALFIIDAASSIITAIIVAFIIPETKRPVSIEAESQSFSETLKGYFTVMKDRVFMSYLFISAIMILVYMQMYSTLSVYLVAEQGFTNQMIGLLMSVNAALVVTTQFLITRKISKMPLLKAMALGTLCYGIGFGMFGIVNSVYFVFIAMIFVTLGEMIALPTSQGVVAKFAPEDKRGRYMAVFSFSWTIPNLFGTLLAGNIMDKYNPNWVWYGCVILSAIAIGGFLLLHRSNKDRFVDEIVTDVVEPVDDVRSIKAKAEIKN</sequence>
<evidence type="ECO:0000256" key="3">
    <source>
        <dbReference type="ARBA" id="ARBA00022475"/>
    </source>
</evidence>
<feature type="transmembrane region" description="Helical" evidence="7">
    <location>
        <begin position="287"/>
        <end position="305"/>
    </location>
</feature>
<dbReference type="InterPro" id="IPR011701">
    <property type="entry name" value="MFS"/>
</dbReference>
<dbReference type="PROSITE" id="PS50850">
    <property type="entry name" value="MFS"/>
    <property type="match status" value="1"/>
</dbReference>
<evidence type="ECO:0000256" key="5">
    <source>
        <dbReference type="ARBA" id="ARBA00022989"/>
    </source>
</evidence>
<keyword evidence="3" id="KW-1003">Cell membrane</keyword>
<dbReference type="Pfam" id="PF07690">
    <property type="entry name" value="MFS_1"/>
    <property type="match status" value="1"/>
</dbReference>
<evidence type="ECO:0000256" key="1">
    <source>
        <dbReference type="ARBA" id="ARBA00004651"/>
    </source>
</evidence>
<dbReference type="InterPro" id="IPR050171">
    <property type="entry name" value="MFS_Transporters"/>
</dbReference>
<feature type="domain" description="Major facilitator superfamily (MFS) profile" evidence="8">
    <location>
        <begin position="15"/>
        <end position="399"/>
    </location>
</feature>
<keyword evidence="6 7" id="KW-0472">Membrane</keyword>
<dbReference type="SUPFAM" id="SSF103473">
    <property type="entry name" value="MFS general substrate transporter"/>
    <property type="match status" value="1"/>
</dbReference>